<dbReference type="InterPro" id="IPR003599">
    <property type="entry name" value="Ig_sub"/>
</dbReference>
<dbReference type="InterPro" id="IPR050412">
    <property type="entry name" value="Ig-like_Receptors_ImmuneReg"/>
</dbReference>
<dbReference type="Pfam" id="PF13895">
    <property type="entry name" value="Ig_2"/>
    <property type="match status" value="1"/>
</dbReference>
<feature type="compositionally biased region" description="Polar residues" evidence="4">
    <location>
        <begin position="380"/>
        <end position="390"/>
    </location>
</feature>
<keyword evidence="2" id="KW-1015">Disulfide bond</keyword>
<dbReference type="InterPro" id="IPR003598">
    <property type="entry name" value="Ig_sub2"/>
</dbReference>
<dbReference type="AlphaFoldDB" id="A0A8C3I0X0"/>
<dbReference type="FunFam" id="2.60.40.10:FF:000049">
    <property type="entry name" value="Leukocyte immunoglobulin-like receptor subfamily B member 1"/>
    <property type="match status" value="1"/>
</dbReference>
<dbReference type="InterPro" id="IPR036179">
    <property type="entry name" value="Ig-like_dom_sf"/>
</dbReference>
<dbReference type="Proteomes" id="UP000694380">
    <property type="component" value="Unplaced"/>
</dbReference>
<dbReference type="PANTHER" id="PTHR11738">
    <property type="entry name" value="MHC CLASS I NK CELL RECEPTOR"/>
    <property type="match status" value="1"/>
</dbReference>
<dbReference type="SUPFAM" id="SSF48726">
    <property type="entry name" value="Immunoglobulin"/>
    <property type="match status" value="3"/>
</dbReference>
<dbReference type="Gene3D" id="2.60.40.10">
    <property type="entry name" value="Immunoglobulins"/>
    <property type="match status" value="3"/>
</dbReference>
<proteinExistence type="predicted"/>
<accession>A0A8C3I0X0</accession>
<keyword evidence="1" id="KW-0732">Signal</keyword>
<dbReference type="InterPro" id="IPR007110">
    <property type="entry name" value="Ig-like_dom"/>
</dbReference>
<evidence type="ECO:0000256" key="3">
    <source>
        <dbReference type="ARBA" id="ARBA00023319"/>
    </source>
</evidence>
<keyword evidence="3" id="KW-0393">Immunoglobulin domain</keyword>
<evidence type="ECO:0000256" key="2">
    <source>
        <dbReference type="ARBA" id="ARBA00023157"/>
    </source>
</evidence>
<dbReference type="SMART" id="SM00409">
    <property type="entry name" value="IG"/>
    <property type="match status" value="2"/>
</dbReference>
<reference evidence="6" key="2">
    <citation type="submission" date="2025-09" db="UniProtKB">
        <authorList>
            <consortium name="Ensembl"/>
        </authorList>
    </citation>
    <scope>IDENTIFICATION</scope>
</reference>
<feature type="region of interest" description="Disordered" evidence="4">
    <location>
        <begin position="273"/>
        <end position="407"/>
    </location>
</feature>
<reference evidence="6" key="1">
    <citation type="submission" date="2025-08" db="UniProtKB">
        <authorList>
            <consortium name="Ensembl"/>
        </authorList>
    </citation>
    <scope>IDENTIFICATION</scope>
</reference>
<dbReference type="GeneTree" id="ENSGT01150000286974"/>
<evidence type="ECO:0000313" key="6">
    <source>
        <dbReference type="Ensembl" id="ENSCPBP00000025504.1"/>
    </source>
</evidence>
<keyword evidence="7" id="KW-1185">Reference proteome</keyword>
<evidence type="ECO:0000259" key="5">
    <source>
        <dbReference type="PROSITE" id="PS50835"/>
    </source>
</evidence>
<protein>
    <recommendedName>
        <fullName evidence="5">Ig-like domain-containing protein</fullName>
    </recommendedName>
</protein>
<evidence type="ECO:0000256" key="1">
    <source>
        <dbReference type="ARBA" id="ARBA00022729"/>
    </source>
</evidence>
<evidence type="ECO:0000313" key="7">
    <source>
        <dbReference type="Proteomes" id="UP000694380"/>
    </source>
</evidence>
<dbReference type="PANTHER" id="PTHR11738:SF186">
    <property type="entry name" value="OSTEOCLAST-ASSOCIATED IMMUNOGLOBULIN-LIKE RECEPTOR"/>
    <property type="match status" value="1"/>
</dbReference>
<organism evidence="6 7">
    <name type="scientific">Chrysemys picta bellii</name>
    <name type="common">Western painted turtle</name>
    <name type="synonym">Emys bellii</name>
    <dbReference type="NCBI Taxonomy" id="8478"/>
    <lineage>
        <taxon>Eukaryota</taxon>
        <taxon>Metazoa</taxon>
        <taxon>Chordata</taxon>
        <taxon>Craniata</taxon>
        <taxon>Vertebrata</taxon>
        <taxon>Euteleostomi</taxon>
        <taxon>Archelosauria</taxon>
        <taxon>Testudinata</taxon>
        <taxon>Testudines</taxon>
        <taxon>Cryptodira</taxon>
        <taxon>Durocryptodira</taxon>
        <taxon>Testudinoidea</taxon>
        <taxon>Emydidae</taxon>
        <taxon>Chrysemys</taxon>
    </lineage>
</organism>
<dbReference type="PROSITE" id="PS50835">
    <property type="entry name" value="IG_LIKE"/>
    <property type="match status" value="1"/>
</dbReference>
<dbReference type="Ensembl" id="ENSCPBT00000030036.1">
    <property type="protein sequence ID" value="ENSCPBP00000025504.1"/>
    <property type="gene ID" value="ENSCPBG00000018120.1"/>
</dbReference>
<feature type="domain" description="Ig-like" evidence="5">
    <location>
        <begin position="10"/>
        <end position="88"/>
    </location>
</feature>
<dbReference type="OMA" id="CCTSQAT"/>
<dbReference type="SMART" id="SM00408">
    <property type="entry name" value="IGc2"/>
    <property type="match status" value="1"/>
</dbReference>
<dbReference type="InterPro" id="IPR013783">
    <property type="entry name" value="Ig-like_fold"/>
</dbReference>
<feature type="compositionally biased region" description="Pro residues" evidence="4">
    <location>
        <begin position="342"/>
        <end position="352"/>
    </location>
</feature>
<name>A0A8C3I0X0_CHRPI</name>
<dbReference type="GO" id="GO:0002764">
    <property type="term" value="P:immune response-regulating signaling pathway"/>
    <property type="evidence" value="ECO:0007669"/>
    <property type="project" value="TreeGrafter"/>
</dbReference>
<evidence type="ECO:0000256" key="4">
    <source>
        <dbReference type="SAM" id="MobiDB-lite"/>
    </source>
</evidence>
<sequence length="407" mass="43005">PSLGTTYSKPSISLHPSREVTPGEAVTVRCQAPYQNMRFLLYKDGNRTALQEVELAGNVAEFPIRNVSRRDAGSYHCRYSNKTDASASSHPSDPVELVVAGEGPGSVSPLPVGPSGGLYSDMEFFLHKAGHPNLQVRTVPDGTVAEFPIASVGREDRGSYTCEYRSIADQSRSSHPSDPVKIIVGGEGGARLSARLPAPHPARSPWGLCTDGMLRARLGKGRHFPSVDSDGFEVVFPISNVSREDGGSYSCSYHSGSEPFAVSYPSNPVKVLVRGEGPGSASPFPAQPPARPSRELGANGTLRARLCPDDSLPSLPQEPDPDGLTYAELDGQALQAKWGGPTPAPAPEPAQPKSPAAMGHRPKGATDSQTLRPEGPLRSSGLSCCTSQATEPHPPTPVADPSLRLSH</sequence>